<name>A0A0D0D118_9AGAR</name>
<evidence type="ECO:0000313" key="1">
    <source>
        <dbReference type="EMBL" id="KIK62763.1"/>
    </source>
</evidence>
<proteinExistence type="predicted"/>
<dbReference type="EMBL" id="KN834766">
    <property type="protein sequence ID" value="KIK62763.1"/>
    <property type="molecule type" value="Genomic_DNA"/>
</dbReference>
<dbReference type="AlphaFoldDB" id="A0A0D0D118"/>
<sequence>MAHTAGRITDSEDEIKREYPSMHHVNICTRVEDSYEKVASRSHSVCYEFIHW</sequence>
<reference evidence="1 2" key="1">
    <citation type="submission" date="2014-04" db="EMBL/GenBank/DDBJ databases">
        <title>Evolutionary Origins and Diversification of the Mycorrhizal Mutualists.</title>
        <authorList>
            <consortium name="DOE Joint Genome Institute"/>
            <consortium name="Mycorrhizal Genomics Consortium"/>
            <person name="Kohler A."/>
            <person name="Kuo A."/>
            <person name="Nagy L.G."/>
            <person name="Floudas D."/>
            <person name="Copeland A."/>
            <person name="Barry K.W."/>
            <person name="Cichocki N."/>
            <person name="Veneault-Fourrey C."/>
            <person name="LaButti K."/>
            <person name="Lindquist E.A."/>
            <person name="Lipzen A."/>
            <person name="Lundell T."/>
            <person name="Morin E."/>
            <person name="Murat C."/>
            <person name="Riley R."/>
            <person name="Ohm R."/>
            <person name="Sun H."/>
            <person name="Tunlid A."/>
            <person name="Henrissat B."/>
            <person name="Grigoriev I.V."/>
            <person name="Hibbett D.S."/>
            <person name="Martin F."/>
        </authorList>
    </citation>
    <scope>NUCLEOTIDE SEQUENCE [LARGE SCALE GENOMIC DNA]</scope>
    <source>
        <strain evidence="1 2">FD-317 M1</strain>
    </source>
</reference>
<accession>A0A0D0D118</accession>
<dbReference type="Proteomes" id="UP000053593">
    <property type="component" value="Unassembled WGS sequence"/>
</dbReference>
<keyword evidence="2" id="KW-1185">Reference proteome</keyword>
<organism evidence="1 2">
    <name type="scientific">Collybiopsis luxurians FD-317 M1</name>
    <dbReference type="NCBI Taxonomy" id="944289"/>
    <lineage>
        <taxon>Eukaryota</taxon>
        <taxon>Fungi</taxon>
        <taxon>Dikarya</taxon>
        <taxon>Basidiomycota</taxon>
        <taxon>Agaricomycotina</taxon>
        <taxon>Agaricomycetes</taxon>
        <taxon>Agaricomycetidae</taxon>
        <taxon>Agaricales</taxon>
        <taxon>Marasmiineae</taxon>
        <taxon>Omphalotaceae</taxon>
        <taxon>Collybiopsis</taxon>
        <taxon>Collybiopsis luxurians</taxon>
    </lineage>
</organism>
<protein>
    <submittedName>
        <fullName evidence="1">Uncharacterized protein</fullName>
    </submittedName>
</protein>
<evidence type="ECO:0000313" key="2">
    <source>
        <dbReference type="Proteomes" id="UP000053593"/>
    </source>
</evidence>
<gene>
    <name evidence="1" type="ORF">GYMLUDRAFT_41666</name>
</gene>
<dbReference type="HOGENOM" id="CLU_3087442_0_0_1"/>